<protein>
    <submittedName>
        <fullName evidence="1">Glucosamine-6-phosphate deaminase</fullName>
    </submittedName>
</protein>
<reference evidence="1" key="1">
    <citation type="journal article" date="2022" name="bioRxiv">
        <title>Genomics of Preaxostyla Flagellates Illuminates Evolutionary Transitions and the Path Towards Mitochondrial Loss.</title>
        <authorList>
            <person name="Novak L.V.F."/>
            <person name="Treitli S.C."/>
            <person name="Pyrih J."/>
            <person name="Halakuc P."/>
            <person name="Pipaliya S.V."/>
            <person name="Vacek V."/>
            <person name="Brzon O."/>
            <person name="Soukal P."/>
            <person name="Eme L."/>
            <person name="Dacks J.B."/>
            <person name="Karnkowska A."/>
            <person name="Elias M."/>
            <person name="Hampl V."/>
        </authorList>
    </citation>
    <scope>NUCLEOTIDE SEQUENCE</scope>
    <source>
        <strain evidence="1">RCP-MX</strain>
    </source>
</reference>
<dbReference type="PANTHER" id="PTHR42892">
    <property type="entry name" value="GLUCOSAMINE-6-PHOSPHATE DEAMINASE-LIKE PROTEIN BT_0258-RELATED"/>
    <property type="match status" value="1"/>
</dbReference>
<dbReference type="PROSITE" id="PS01161">
    <property type="entry name" value="GLC_GALNAC_ISOMERASE"/>
    <property type="match status" value="1"/>
</dbReference>
<evidence type="ECO:0000313" key="2">
    <source>
        <dbReference type="Proteomes" id="UP001141327"/>
    </source>
</evidence>
<name>A0ABQ8UHG3_9EUKA</name>
<dbReference type="Gene3D" id="3.40.50.10320">
    <property type="entry name" value="LmbE-like"/>
    <property type="match status" value="1"/>
</dbReference>
<dbReference type="SUPFAM" id="SSF102588">
    <property type="entry name" value="LmbE-like"/>
    <property type="match status" value="1"/>
</dbReference>
<dbReference type="Gene3D" id="3.40.50.1360">
    <property type="match status" value="1"/>
</dbReference>
<dbReference type="SUPFAM" id="SSF100950">
    <property type="entry name" value="NagB/RpiA/CoA transferase-like"/>
    <property type="match status" value="1"/>
</dbReference>
<accession>A0ABQ8UHG3</accession>
<organism evidence="1 2">
    <name type="scientific">Paratrimastix pyriformis</name>
    <dbReference type="NCBI Taxonomy" id="342808"/>
    <lineage>
        <taxon>Eukaryota</taxon>
        <taxon>Metamonada</taxon>
        <taxon>Preaxostyla</taxon>
        <taxon>Paratrimastigidae</taxon>
        <taxon>Paratrimastix</taxon>
    </lineage>
</organism>
<evidence type="ECO:0000313" key="1">
    <source>
        <dbReference type="EMBL" id="KAJ4458666.1"/>
    </source>
</evidence>
<dbReference type="PANTHER" id="PTHR42892:SF1">
    <property type="entry name" value="GLUCOSAMINE-6-PHOSPHATE ISOMERASE"/>
    <property type="match status" value="1"/>
</dbReference>
<dbReference type="Proteomes" id="UP001141327">
    <property type="component" value="Unassembled WGS sequence"/>
</dbReference>
<keyword evidence="2" id="KW-1185">Reference proteome</keyword>
<gene>
    <name evidence="1" type="ORF">PAPYR_5649</name>
</gene>
<comment type="caution">
    <text evidence="1">The sequence shown here is derived from an EMBL/GenBank/DDBJ whole genome shotgun (WGS) entry which is preliminary data.</text>
</comment>
<dbReference type="InterPro" id="IPR052960">
    <property type="entry name" value="GlcN6P_deaminase-like"/>
</dbReference>
<dbReference type="InterPro" id="IPR037171">
    <property type="entry name" value="NagB/RpiA_transferase-like"/>
</dbReference>
<dbReference type="EMBL" id="JAPMOS010000027">
    <property type="protein sequence ID" value="KAJ4458666.1"/>
    <property type="molecule type" value="Genomic_DNA"/>
</dbReference>
<proteinExistence type="predicted"/>
<sequence>MDSLSPVEQHALGGNSMYPPVEQIPTIVLENFPALGKLTAMRFLEWVQQNEGGVVSLPTGKTPEHFIRWVQHLLQNWDDPKVQAEMRANGLDPSKGKPNMRSLNFIQIDEFYPMDPQQKNSFFHYVQNFYIQGFGLDPAKCHLIDCSSIGMEPVTIDGKTFSLNQKFVWPDDTVDLSLRYRSPKNEHERIQAIVLSRIDQWCQTYEANIRKLGGIGFFLGGIGPDGHIGFNVQGSDHFCTTRLCPTNYMTQAAAANDLGGIEVSRTRLVITIGLGTITFNPRCVAIIIAAGEAKAPVVEHAIQCSPPNVDAPASSLHCLVNARFYITQGAASMLTERNYAHLCACPSCSDAQVEYHFVEAAARLGVRILDLTRDQLMADRFTAAVLQRRKEPLEELKQLAYRSLVSKIEKGVESINEATFLHTEPHHDDIMLGYLPAVVRHLNATNDHNFATCTSGFTSVTNGFLATRVEAARRFLAGKTFPRLWQEGYFCCEPHVPCPASPSSVLSSCPPSPAPATSPAVCAEEAARLAGTRQTDVWVFLDGVAQKNPLLEEEGLARRFVRNLITVYELHTPEELLAKLGEITRYLEAAYPGMKDVAEIQRLKGMCREWEADCLWGYFGWSCDHIHHLRLGFYQGNIFTEEPTVKRDVEPISQLLEQIKPTHLTCALDPEGSGPDTHYKVLQAVSSALGLYQQRCPAVADKMRIWGYRNVWFRFHPSEANCFVPVSMTMFSVLHDSFMNTFASQKNASFPSYMLDGPFCDLAQSIQAEQYRKLKICLGADWFQQHPNPEIRATRGFIFLTEMSIQEFASRARILRSLTQNI</sequence>
<dbReference type="InterPro" id="IPR018321">
    <property type="entry name" value="Glucosamine6P_isomerase_CS"/>
</dbReference>
<dbReference type="InterPro" id="IPR024078">
    <property type="entry name" value="LmbE-like_dom_sf"/>
</dbReference>